<dbReference type="EMBL" id="UPHM01000056">
    <property type="protein sequence ID" value="VAZ93731.1"/>
    <property type="molecule type" value="Genomic_DNA"/>
</dbReference>
<keyword evidence="1" id="KW-0472">Membrane</keyword>
<keyword evidence="4" id="KW-1185">Reference proteome</keyword>
<evidence type="ECO:0000313" key="5">
    <source>
        <dbReference type="Proteomes" id="UP000279331"/>
    </source>
</evidence>
<reference evidence="4 5" key="1">
    <citation type="submission" date="2018-09" db="EMBL/GenBank/DDBJ databases">
        <authorList>
            <person name="Tagini F."/>
        </authorList>
    </citation>
    <scope>NUCLEOTIDE SEQUENCE [LARGE SCALE GENOMIC DNA]</scope>
    <source>
        <strain evidence="3 4">MK4</strain>
        <strain evidence="2 5">MK42</strain>
    </source>
</reference>
<accession>A0AB38V282</accession>
<dbReference type="Proteomes" id="UP000279331">
    <property type="component" value="Unassembled WGS sequence"/>
</dbReference>
<evidence type="ECO:0000313" key="4">
    <source>
        <dbReference type="Proteomes" id="UP000271464"/>
    </source>
</evidence>
<organism evidence="2 5">
    <name type="scientific">Mycobacterium persicum</name>
    <dbReference type="NCBI Taxonomy" id="1487726"/>
    <lineage>
        <taxon>Bacteria</taxon>
        <taxon>Bacillati</taxon>
        <taxon>Actinomycetota</taxon>
        <taxon>Actinomycetes</taxon>
        <taxon>Mycobacteriales</taxon>
        <taxon>Mycobacteriaceae</taxon>
        <taxon>Mycobacterium</taxon>
    </lineage>
</organism>
<gene>
    <name evidence="2" type="ORF">LAUMK42_05502</name>
    <name evidence="3" type="ORF">LAUMK4_02563</name>
</gene>
<keyword evidence="1" id="KW-1133">Transmembrane helix</keyword>
<name>A0AB38V282_9MYCO</name>
<keyword evidence="1" id="KW-0812">Transmembrane</keyword>
<dbReference type="AlphaFoldDB" id="A0AB38V282"/>
<evidence type="ECO:0000313" key="3">
    <source>
        <dbReference type="EMBL" id="VAZ93731.1"/>
    </source>
</evidence>
<evidence type="ECO:0008006" key="6">
    <source>
        <dbReference type="Google" id="ProtNLM"/>
    </source>
</evidence>
<dbReference type="EMBL" id="UPHL01000160">
    <property type="protein sequence ID" value="VAZ86650.1"/>
    <property type="molecule type" value="Genomic_DNA"/>
</dbReference>
<evidence type="ECO:0000313" key="2">
    <source>
        <dbReference type="EMBL" id="VAZ86650.1"/>
    </source>
</evidence>
<comment type="caution">
    <text evidence="2">The sequence shown here is derived from an EMBL/GenBank/DDBJ whole genome shotgun (WGS) entry which is preliminary data.</text>
</comment>
<feature type="transmembrane region" description="Helical" evidence="1">
    <location>
        <begin position="25"/>
        <end position="46"/>
    </location>
</feature>
<dbReference type="Proteomes" id="UP000271464">
    <property type="component" value="Unassembled WGS sequence"/>
</dbReference>
<proteinExistence type="predicted"/>
<sequence length="58" mass="6138">MPATQFDAAATAHHTPTDRDRAVDAARLAALVVVMFGHCALLLATIDSHGVRIANLRS</sequence>
<evidence type="ECO:0000256" key="1">
    <source>
        <dbReference type="SAM" id="Phobius"/>
    </source>
</evidence>
<protein>
    <recommendedName>
        <fullName evidence="6">Acyltransferase</fullName>
    </recommendedName>
</protein>